<dbReference type="RefSeq" id="WP_114408565.1">
    <property type="nucleotide sequence ID" value="NZ_QOWE01000022.1"/>
</dbReference>
<name>A0A368JHD0_9BACT</name>
<dbReference type="Pfam" id="PF12957">
    <property type="entry name" value="DUF3846"/>
    <property type="match status" value="1"/>
</dbReference>
<protein>
    <recommendedName>
        <fullName evidence="1">DUF3846 domain-containing protein</fullName>
    </recommendedName>
</protein>
<dbReference type="AlphaFoldDB" id="A0A368JHD0"/>
<comment type="caution">
    <text evidence="2">The sequence shown here is derived from an EMBL/GenBank/DDBJ whole genome shotgun (WGS) entry which is preliminary data.</text>
</comment>
<accession>A0A368JHD0</accession>
<evidence type="ECO:0000313" key="3">
    <source>
        <dbReference type="Proteomes" id="UP000253383"/>
    </source>
</evidence>
<evidence type="ECO:0000259" key="1">
    <source>
        <dbReference type="Pfam" id="PF12957"/>
    </source>
</evidence>
<proteinExistence type="predicted"/>
<reference evidence="2 3" key="1">
    <citation type="submission" date="2018-07" db="EMBL/GenBank/DDBJ databases">
        <title>Genome analysis of Larkinella rosea.</title>
        <authorList>
            <person name="Zhou Z."/>
            <person name="Wang G."/>
        </authorList>
    </citation>
    <scope>NUCLEOTIDE SEQUENCE [LARGE SCALE GENOMIC DNA]</scope>
    <source>
        <strain evidence="3">zzj9</strain>
    </source>
</reference>
<dbReference type="Proteomes" id="UP000253383">
    <property type="component" value="Unassembled WGS sequence"/>
</dbReference>
<gene>
    <name evidence="2" type="ORF">DUE52_23775</name>
</gene>
<feature type="domain" description="DUF3846" evidence="1">
    <location>
        <begin position="1"/>
        <end position="87"/>
    </location>
</feature>
<dbReference type="OrthoDB" id="961254at2"/>
<keyword evidence="3" id="KW-1185">Reference proteome</keyword>
<dbReference type="EMBL" id="QOWE01000022">
    <property type="protein sequence ID" value="RCR67078.1"/>
    <property type="molecule type" value="Genomic_DNA"/>
</dbReference>
<evidence type="ECO:0000313" key="2">
    <source>
        <dbReference type="EMBL" id="RCR67078.1"/>
    </source>
</evidence>
<organism evidence="2 3">
    <name type="scientific">Larkinella punicea</name>
    <dbReference type="NCBI Taxonomy" id="2315727"/>
    <lineage>
        <taxon>Bacteria</taxon>
        <taxon>Pseudomonadati</taxon>
        <taxon>Bacteroidota</taxon>
        <taxon>Cytophagia</taxon>
        <taxon>Cytophagales</taxon>
        <taxon>Spirosomataceae</taxon>
        <taxon>Larkinella</taxon>
    </lineage>
</organism>
<dbReference type="InterPro" id="IPR024559">
    <property type="entry name" value="DUF3846"/>
</dbReference>
<sequence>MKLIKIDPAAQTIEVIDTAATLHDFYQIIGCRCIDVCARQGDGDALTVDDEALFQRPQPLAFSFGGYGPIHGIAVLSGSDEEGETTEPKMGIEAAKRMVSWLEAAYTAPYFRVTSF</sequence>